<feature type="transmembrane region" description="Helical" evidence="1">
    <location>
        <begin position="439"/>
        <end position="461"/>
    </location>
</feature>
<evidence type="ECO:0000256" key="1">
    <source>
        <dbReference type="SAM" id="Phobius"/>
    </source>
</evidence>
<feature type="transmembrane region" description="Helical" evidence="1">
    <location>
        <begin position="904"/>
        <end position="924"/>
    </location>
</feature>
<dbReference type="SUPFAM" id="SSF82714">
    <property type="entry name" value="Multidrug efflux transporter AcrB TolC docking domain, DN and DC subdomains"/>
    <property type="match status" value="2"/>
</dbReference>
<evidence type="ECO:0000313" key="3">
    <source>
        <dbReference type="Proteomes" id="UP000001296"/>
    </source>
</evidence>
<feature type="transmembrane region" description="Helical" evidence="1">
    <location>
        <begin position="393"/>
        <end position="418"/>
    </location>
</feature>
<protein>
    <submittedName>
        <fullName evidence="2">Acriflavine resistance protein</fullName>
    </submittedName>
</protein>
<dbReference type="Proteomes" id="UP000001296">
    <property type="component" value="Chromosome"/>
</dbReference>
<proteinExistence type="predicted"/>
<feature type="transmembrane region" description="Helical" evidence="1">
    <location>
        <begin position="1007"/>
        <end position="1033"/>
    </location>
</feature>
<dbReference type="InterPro" id="IPR001036">
    <property type="entry name" value="Acrflvin-R"/>
</dbReference>
<dbReference type="PANTHER" id="PTHR32063:SF0">
    <property type="entry name" value="SWARMING MOTILITY PROTEIN SWRC"/>
    <property type="match status" value="1"/>
</dbReference>
<accession>E0RRB9</accession>
<keyword evidence="1" id="KW-0812">Transmembrane</keyword>
<dbReference type="InterPro" id="IPR027463">
    <property type="entry name" value="AcrB_DN_DC_subdom"/>
</dbReference>
<dbReference type="eggNOG" id="COG0841">
    <property type="taxonomic scope" value="Bacteria"/>
</dbReference>
<dbReference type="GO" id="GO:0042910">
    <property type="term" value="F:xenobiotic transmembrane transporter activity"/>
    <property type="evidence" value="ECO:0007669"/>
    <property type="project" value="TreeGrafter"/>
</dbReference>
<organism evidence="2 3">
    <name type="scientific">Winmispira thermophila (strain ATCC 49972 / DSM 6192 / RI 19.B1)</name>
    <name type="common">Spirochaeta thermophila</name>
    <dbReference type="NCBI Taxonomy" id="665571"/>
    <lineage>
        <taxon>Bacteria</taxon>
        <taxon>Pseudomonadati</taxon>
        <taxon>Spirochaetota</taxon>
        <taxon>Spirochaetia</taxon>
        <taxon>Winmispirales</taxon>
        <taxon>Winmispiraceae</taxon>
        <taxon>Winmispira</taxon>
    </lineage>
</organism>
<dbReference type="PANTHER" id="PTHR32063">
    <property type="match status" value="1"/>
</dbReference>
<feature type="transmembrane region" description="Helical" evidence="1">
    <location>
        <begin position="12"/>
        <end position="34"/>
    </location>
</feature>
<dbReference type="SUPFAM" id="SSF82693">
    <property type="entry name" value="Multidrug efflux transporter AcrB pore domain, PN1, PN2, PC1 and PC2 subdomains"/>
    <property type="match status" value="3"/>
</dbReference>
<name>E0RRB9_WINT6</name>
<keyword evidence="1" id="KW-1133">Transmembrane helix</keyword>
<dbReference type="Gene3D" id="3.30.2090.10">
    <property type="entry name" value="Multidrug efflux transporter AcrB TolC docking domain, DN and DC subdomains"/>
    <property type="match status" value="2"/>
</dbReference>
<feature type="transmembrane region" description="Helical" evidence="1">
    <location>
        <begin position="930"/>
        <end position="951"/>
    </location>
</feature>
<dbReference type="KEGG" id="sta:STHERM_c21670"/>
<dbReference type="HOGENOM" id="CLU_002755_1_2_12"/>
<dbReference type="RefSeq" id="WP_013314934.1">
    <property type="nucleotide sequence ID" value="NC_014484.1"/>
</dbReference>
<dbReference type="SUPFAM" id="SSF82866">
    <property type="entry name" value="Multidrug efflux transporter AcrB transmembrane domain"/>
    <property type="match status" value="2"/>
</dbReference>
<feature type="transmembrane region" description="Helical" evidence="1">
    <location>
        <begin position="878"/>
        <end position="897"/>
    </location>
</feature>
<dbReference type="Gene3D" id="3.30.70.1440">
    <property type="entry name" value="Multidrug efflux transporter AcrB pore domain"/>
    <property type="match status" value="1"/>
</dbReference>
<gene>
    <name evidence="2" type="ordered locus">STHERM_c21670</name>
</gene>
<dbReference type="GO" id="GO:0005886">
    <property type="term" value="C:plasma membrane"/>
    <property type="evidence" value="ECO:0007669"/>
    <property type="project" value="TreeGrafter"/>
</dbReference>
<dbReference type="EMBL" id="CP001698">
    <property type="protein sequence ID" value="ADN03096.1"/>
    <property type="molecule type" value="Genomic_DNA"/>
</dbReference>
<feature type="transmembrane region" description="Helical" evidence="1">
    <location>
        <begin position="473"/>
        <end position="496"/>
    </location>
</feature>
<keyword evidence="1" id="KW-0472">Membrane</keyword>
<dbReference type="Gene3D" id="1.20.1640.10">
    <property type="entry name" value="Multidrug efflux transporter AcrB transmembrane domain"/>
    <property type="match status" value="2"/>
</dbReference>
<evidence type="ECO:0000313" key="2">
    <source>
        <dbReference type="EMBL" id="ADN03096.1"/>
    </source>
</evidence>
<dbReference type="Gene3D" id="3.30.70.1320">
    <property type="entry name" value="Multidrug efflux transporter AcrB pore domain like"/>
    <property type="match status" value="1"/>
</dbReference>
<feature type="transmembrane region" description="Helical" evidence="1">
    <location>
        <begin position="341"/>
        <end position="360"/>
    </location>
</feature>
<reference key="1">
    <citation type="submission" date="2009-08" db="EMBL/GenBank/DDBJ databases">
        <title>The genome sequence of Spirochaeta thermophila DSM6192.</title>
        <authorList>
            <person name="Angelov A."/>
            <person name="Mientus M."/>
            <person name="Wittenberg S."/>
            <person name="Lehmann R."/>
            <person name="Liesegang H."/>
            <person name="Daniel R."/>
            <person name="Liebl W."/>
        </authorList>
    </citation>
    <scope>NUCLEOTIDE SEQUENCE</scope>
    <source>
        <strain>DSM 6192</strain>
    </source>
</reference>
<sequence length="1063" mass="116281">MSLTRTVVGRPTTIAIVFALLVGFGLYTITNIAIDLYPEITPPVLVVSTSYAGAGPEEVEKVITRPLESVLSNVTNLKRITSTSSEGSSMLILEFTYGTDMAEAANSVRDNLEFVKDALPEEAGTPMIFKFNPSIIPILRLTVEGNRSQEELRKLAEDYIAPRLEQTEGVAMASVSGGRIPVVRVDVHLDRLEAYGITLTQIATMLRTQNVQLAGGRMTENRINYLIRTAGEFHTIEEISRAVVGYKTGQPSGGMPRVVPVLLRDVADVSMGYRTTDTMVFVNGKPSVSISVLKQSGTNSVQVADRAKERIAEIQRDLPRDVKITITRDTTESIRAALSQVSSSAVNGAILAMLVLFLFLRSVKPTLIVGLAIPISVVIALAALYFAGITLNLMTLTGLALGIGMLVDNSIVILENIFRYREKGAKPHISAILGTQEMITAITASTLTTVAVFLPIAIFQSELETIGELFADLAFTVVISLLSSLAVALLLVPVLSSHYLPLTTRKEKPLRGILKGLDGILARFFSWLEEVYGRGLSWTLRHRKTTILAVLALFVLAAVQIPRVGFEYLPEQEADSVTVQVELPLGTSVEVTREVLEQLQEIVKSEVKGYQDIMLTAGEAAFFGLGGTSTHRGSLTITLPEYSKRIDSAEVIEQKLRAHFKDFPNVSFSFSSGNQGGMGGSASPIDILVKTDDYALGKEMAYRIRDLLAEEVPEATEPRVDLQEGLPQVEVIIDRERAYAMGLNVYQIGQEIEAAIDGITASRFREGGSEYDILVSLREEDKEKIRDLERIFLTDSRGNRIPLSSVANFRTSTGPTSIQREDQTRTIHVLAGLAPGATIDKVEPKIRALIAERIPQGEGVVIEFSGDYQELIEYGTKFVLILLVAVFLVFGIMASQFESFLDPFIILFTIPLSLIGIVGIYLLTGEIFSLFTAVGLVILAGIVVNNGIVLVDYTNLLRKRNLPLFDACVEAGKNRLRPVLMTTLTTVLGLTPLAFTRGEGMSLIQPIAQTVVGGLSVSTLFTLFLIPVIYSIFNQFSERRMKRRREREASRRAAIITGGEVQQ</sequence>
<feature type="transmembrane region" description="Helical" evidence="1">
    <location>
        <begin position="979"/>
        <end position="995"/>
    </location>
</feature>
<dbReference type="Pfam" id="PF00873">
    <property type="entry name" value="ACR_tran"/>
    <property type="match status" value="1"/>
</dbReference>
<dbReference type="PRINTS" id="PR00702">
    <property type="entry name" value="ACRIFLAVINRP"/>
</dbReference>
<dbReference type="PaxDb" id="665571-STHERM_c21670"/>
<reference evidence="2 3" key="2">
    <citation type="journal article" date="2010" name="J. Bacteriol.">
        <title>Genome sequence of the polysaccharide-degrading, thermophilic anaerobe Spirochaeta thermophila DSM 6192.</title>
        <authorList>
            <person name="Angelov A."/>
            <person name="Liebl S."/>
            <person name="Ballschmiter M."/>
            <person name="Bomeke M."/>
            <person name="Lehmann R."/>
            <person name="Liesegang H."/>
            <person name="Daniel R."/>
            <person name="Liebl W."/>
        </authorList>
    </citation>
    <scope>NUCLEOTIDE SEQUENCE [LARGE SCALE GENOMIC DNA]</scope>
    <source>
        <strain evidence="3">ATCC 49972 / DSM 6192 / RI 19.B1</strain>
    </source>
</reference>
<dbReference type="AlphaFoldDB" id="E0RRB9"/>
<feature type="transmembrane region" description="Helical" evidence="1">
    <location>
        <begin position="547"/>
        <end position="566"/>
    </location>
</feature>
<feature type="transmembrane region" description="Helical" evidence="1">
    <location>
        <begin position="367"/>
        <end position="387"/>
    </location>
</feature>
<dbReference type="Gene3D" id="3.30.70.1430">
    <property type="entry name" value="Multidrug efflux transporter AcrB pore domain"/>
    <property type="match status" value="2"/>
</dbReference>